<dbReference type="Gene3D" id="3.30.870.10">
    <property type="entry name" value="Endonuclease Chain A"/>
    <property type="match status" value="2"/>
</dbReference>
<dbReference type="Pfam" id="PF13091">
    <property type="entry name" value="PLDc_2"/>
    <property type="match status" value="2"/>
</dbReference>
<feature type="domain" description="PLD phosphodiesterase" evidence="2">
    <location>
        <begin position="159"/>
        <end position="186"/>
    </location>
</feature>
<evidence type="ECO:0000313" key="3">
    <source>
        <dbReference type="EMBL" id="MSS42700.1"/>
    </source>
</evidence>
<dbReference type="GO" id="GO:0030572">
    <property type="term" value="F:phosphatidyltransferase activity"/>
    <property type="evidence" value="ECO:0007669"/>
    <property type="project" value="UniProtKB-ARBA"/>
</dbReference>
<dbReference type="SUPFAM" id="SSF56024">
    <property type="entry name" value="Phospholipase D/nuclease"/>
    <property type="match status" value="2"/>
</dbReference>
<dbReference type="Proteomes" id="UP000462760">
    <property type="component" value="Unassembled WGS sequence"/>
</dbReference>
<dbReference type="AlphaFoldDB" id="A0A844FFE8"/>
<name>A0A844FFE8_9FIRM</name>
<dbReference type="EMBL" id="VULR01000003">
    <property type="protein sequence ID" value="MSS42700.1"/>
    <property type="molecule type" value="Genomic_DNA"/>
</dbReference>
<keyword evidence="1" id="KW-0472">Membrane</keyword>
<dbReference type="InterPro" id="IPR025202">
    <property type="entry name" value="PLD-like_dom"/>
</dbReference>
<gene>
    <name evidence="3" type="ORF">FYJ27_02995</name>
</gene>
<reference evidence="3 4" key="1">
    <citation type="submission" date="2019-08" db="EMBL/GenBank/DDBJ databases">
        <title>In-depth cultivation of the pig gut microbiome towards novel bacterial diversity and tailored functional studies.</title>
        <authorList>
            <person name="Wylensek D."/>
            <person name="Hitch T.C.A."/>
            <person name="Clavel T."/>
        </authorList>
    </citation>
    <scope>NUCLEOTIDE SEQUENCE [LARGE SCALE GENOMIC DNA]</scope>
    <source>
        <strain evidence="3 4">Med78-601-WT-4W-RMD-3</strain>
    </source>
</reference>
<dbReference type="InterPro" id="IPR001736">
    <property type="entry name" value="PLipase_D/transphosphatidylase"/>
</dbReference>
<organism evidence="3 4">
    <name type="scientific">Anaerosalibacter bizertensis</name>
    <dbReference type="NCBI Taxonomy" id="932217"/>
    <lineage>
        <taxon>Bacteria</taxon>
        <taxon>Bacillati</taxon>
        <taxon>Bacillota</taxon>
        <taxon>Tissierellia</taxon>
        <taxon>Tissierellales</taxon>
        <taxon>Sporanaerobacteraceae</taxon>
        <taxon>Anaerosalibacter</taxon>
    </lineage>
</organism>
<keyword evidence="1" id="KW-0812">Transmembrane</keyword>
<comment type="caution">
    <text evidence="3">The sequence shown here is derived from an EMBL/GenBank/DDBJ whole genome shotgun (WGS) entry which is preliminary data.</text>
</comment>
<sequence length="482" mass="55984">MRGMMYMKNIIKTLNYALGAYIIYIIIFGGIVLSFYKHNTSNYLETHPVERFWGEKTGQDRVVLVEDRYNSGIARIDFIENAKETLDISYYAIDNGISSDIFLGCILNAADRGVKVRLLLDGSLQNIIEMKEAKYTIFQHPNIELKFYDTSGFFRPWSWNNRLHDKYIIADNQIAMIGGRNIGDRYFAKERKNGDIVNDRDVVIINTDSQNTSNSAIYQMREYFNYIWNHKYSKCPVKKLTQRQERKGQAKAEYLNKNIEKVRKDNPEMFNQSIDWLAISLPTNKVTLIHNPIERFNKEPWCWYEITNLAERAKESIFIQSPYIIPTKDMLKHIGTIDVPRENIDILTNSLASTPNAMAYSGHIRHRKKMVDFGANVYEFQGPGSIHAKSYIFDDRISLVGSFNMDSRSTYLSTETMVVIDSKEFANHLKKVIEDNSNNSLKVLEDYSYEYNSAVEEGEVPLSKVIKIRILSIITYLFDYML</sequence>
<evidence type="ECO:0000259" key="2">
    <source>
        <dbReference type="PROSITE" id="PS50035"/>
    </source>
</evidence>
<protein>
    <submittedName>
        <fullName evidence="3">Phospholipase D family protein</fullName>
    </submittedName>
</protein>
<dbReference type="GO" id="GO:0032049">
    <property type="term" value="P:cardiolipin biosynthetic process"/>
    <property type="evidence" value="ECO:0007669"/>
    <property type="project" value="UniProtKB-ARBA"/>
</dbReference>
<dbReference type="SMART" id="SM00155">
    <property type="entry name" value="PLDc"/>
    <property type="match status" value="2"/>
</dbReference>
<dbReference type="OrthoDB" id="9814092at2"/>
<dbReference type="CDD" id="cd09113">
    <property type="entry name" value="PLDc_ymdC_like_2"/>
    <property type="match status" value="1"/>
</dbReference>
<feature type="transmembrane region" description="Helical" evidence="1">
    <location>
        <begin position="14"/>
        <end position="36"/>
    </location>
</feature>
<proteinExistence type="predicted"/>
<dbReference type="PROSITE" id="PS50035">
    <property type="entry name" value="PLD"/>
    <property type="match status" value="2"/>
</dbReference>
<feature type="domain" description="PLD phosphodiesterase" evidence="2">
    <location>
        <begin position="382"/>
        <end position="409"/>
    </location>
</feature>
<dbReference type="PANTHER" id="PTHR21248:SF12">
    <property type="entry name" value="CARDIOLIPIN SYNTHASE C"/>
    <property type="match status" value="1"/>
</dbReference>
<evidence type="ECO:0000313" key="4">
    <source>
        <dbReference type="Proteomes" id="UP000462760"/>
    </source>
</evidence>
<dbReference type="PANTHER" id="PTHR21248">
    <property type="entry name" value="CARDIOLIPIN SYNTHASE"/>
    <property type="match status" value="1"/>
</dbReference>
<keyword evidence="1" id="KW-1133">Transmembrane helix</keyword>
<evidence type="ECO:0000256" key="1">
    <source>
        <dbReference type="SAM" id="Phobius"/>
    </source>
</evidence>
<accession>A0A844FFE8</accession>